<sequence length="204" mass="23841">MQADFQAGAERNPGFTGTSVVVSFYRRRLPHWHPEGASLFITWRNFGSLPPHRYVDPAGLTSGQSFACIDRYLDRAECGPLWLSRHDIAEFVSEAIRLGERELRQYRLHAWSVMPNHVHLLITPMIELRRLAQSLKGFTARQANLMLGRTGQPFWERESYDHWVRNEEEFQRIARYVERNPVRAGLARRPEEYRWSSAYPAEGE</sequence>
<organism evidence="2 3">
    <name type="scientific">Paludibaculum fermentans</name>
    <dbReference type="NCBI Taxonomy" id="1473598"/>
    <lineage>
        <taxon>Bacteria</taxon>
        <taxon>Pseudomonadati</taxon>
        <taxon>Acidobacteriota</taxon>
        <taxon>Terriglobia</taxon>
        <taxon>Bryobacterales</taxon>
        <taxon>Bryobacteraceae</taxon>
        <taxon>Paludibaculum</taxon>
    </lineage>
</organism>
<dbReference type="SMART" id="SM01321">
    <property type="entry name" value="Y1_Tnp"/>
    <property type="match status" value="1"/>
</dbReference>
<dbReference type="InterPro" id="IPR036515">
    <property type="entry name" value="Transposase_17_sf"/>
</dbReference>
<name>A0A7S7NVF1_PALFE</name>
<dbReference type="RefSeq" id="WP_194452128.1">
    <property type="nucleotide sequence ID" value="NZ_CP063849.1"/>
</dbReference>
<dbReference type="GO" id="GO:0043565">
    <property type="term" value="F:sequence-specific DNA binding"/>
    <property type="evidence" value="ECO:0007669"/>
    <property type="project" value="TreeGrafter"/>
</dbReference>
<dbReference type="InterPro" id="IPR052715">
    <property type="entry name" value="RAYT_transposase"/>
</dbReference>
<proteinExistence type="predicted"/>
<evidence type="ECO:0000313" key="3">
    <source>
        <dbReference type="Proteomes" id="UP000593892"/>
    </source>
</evidence>
<reference evidence="2 3" key="1">
    <citation type="submission" date="2020-10" db="EMBL/GenBank/DDBJ databases">
        <title>Complete genome sequence of Paludibaculum fermentans P105T, a facultatively anaerobic acidobacterium capable of dissimilatory Fe(III) reduction.</title>
        <authorList>
            <person name="Dedysh S.N."/>
            <person name="Beletsky A.V."/>
            <person name="Kulichevskaya I.S."/>
            <person name="Mardanov A.V."/>
            <person name="Ravin N.V."/>
        </authorList>
    </citation>
    <scope>NUCLEOTIDE SEQUENCE [LARGE SCALE GENOMIC DNA]</scope>
    <source>
        <strain evidence="2 3">P105</strain>
    </source>
</reference>
<evidence type="ECO:0000259" key="1">
    <source>
        <dbReference type="SMART" id="SM01321"/>
    </source>
</evidence>
<accession>A0A7S7NVF1</accession>
<evidence type="ECO:0000313" key="2">
    <source>
        <dbReference type="EMBL" id="QOY90465.1"/>
    </source>
</evidence>
<dbReference type="KEGG" id="pfer:IRI77_11075"/>
<dbReference type="InterPro" id="IPR002686">
    <property type="entry name" value="Transposase_17"/>
</dbReference>
<dbReference type="Gene3D" id="3.30.70.1290">
    <property type="entry name" value="Transposase IS200-like"/>
    <property type="match status" value="1"/>
</dbReference>
<dbReference type="Pfam" id="PF01797">
    <property type="entry name" value="Y1_Tnp"/>
    <property type="match status" value="1"/>
</dbReference>
<keyword evidence="3" id="KW-1185">Reference proteome</keyword>
<dbReference type="SUPFAM" id="SSF143422">
    <property type="entry name" value="Transposase IS200-like"/>
    <property type="match status" value="1"/>
</dbReference>
<dbReference type="GO" id="GO:0004803">
    <property type="term" value="F:transposase activity"/>
    <property type="evidence" value="ECO:0007669"/>
    <property type="project" value="InterPro"/>
</dbReference>
<dbReference type="PANTHER" id="PTHR36966:SF1">
    <property type="entry name" value="REP-ASSOCIATED TYROSINE TRANSPOSASE"/>
    <property type="match status" value="1"/>
</dbReference>
<dbReference type="AlphaFoldDB" id="A0A7S7NVF1"/>
<protein>
    <submittedName>
        <fullName evidence="2">Transposase</fullName>
    </submittedName>
</protein>
<feature type="domain" description="Transposase IS200-like" evidence="1">
    <location>
        <begin position="81"/>
        <end position="180"/>
    </location>
</feature>
<dbReference type="Proteomes" id="UP000593892">
    <property type="component" value="Chromosome"/>
</dbReference>
<dbReference type="GO" id="GO:0006313">
    <property type="term" value="P:DNA transposition"/>
    <property type="evidence" value="ECO:0007669"/>
    <property type="project" value="InterPro"/>
</dbReference>
<dbReference type="PANTHER" id="PTHR36966">
    <property type="entry name" value="REP-ASSOCIATED TYROSINE TRANSPOSASE"/>
    <property type="match status" value="1"/>
</dbReference>
<dbReference type="EMBL" id="CP063849">
    <property type="protein sequence ID" value="QOY90465.1"/>
    <property type="molecule type" value="Genomic_DNA"/>
</dbReference>
<gene>
    <name evidence="2" type="ORF">IRI77_11075</name>
</gene>